<dbReference type="InterPro" id="IPR027523">
    <property type="entry name" value="CLU_prot"/>
</dbReference>
<comment type="caution">
    <text evidence="3">The sequence shown here is derived from an EMBL/GenBank/DDBJ whole genome shotgun (WGS) entry which is preliminary data.</text>
</comment>
<feature type="region of interest" description="Disordered" evidence="1">
    <location>
        <begin position="1"/>
        <end position="74"/>
    </location>
</feature>
<gene>
    <name evidence="3" type="ORF">NESM_000022600</name>
</gene>
<organism evidence="3 4">
    <name type="scientific">Novymonas esmeraldas</name>
    <dbReference type="NCBI Taxonomy" id="1808958"/>
    <lineage>
        <taxon>Eukaryota</taxon>
        <taxon>Discoba</taxon>
        <taxon>Euglenozoa</taxon>
        <taxon>Kinetoplastea</taxon>
        <taxon>Metakinetoplastina</taxon>
        <taxon>Trypanosomatida</taxon>
        <taxon>Trypanosomatidae</taxon>
        <taxon>Novymonas</taxon>
    </lineage>
</organism>
<sequence length="889" mass="94528">MSDSHGKGAGVRERSGEASLSGRPRPSRCADDTRVAAQRQRPGVAAPQRPPLPTTAAAPLPSSSSGPPQRTHSPVFWGAVERAPLYAGPLGEVVGEVAAGAVLLEAARHRDVFGGLWIGSRCADGTLGWIAHSEPGKEAEGEALWQRVYDSRAPPAAAPLPADGHAGLPESETSPRSAVPSLSCADVSATVAAHYLFDDVALYAHYWDSVHPHEDVAARDWNWEYQEASERHWLLPRTPGAAPPAGSAGTAAECEPVTVHAVIAAFEASVKSAVVRICKEAVCPPAGRRIVAHPRLPDRVYYHDGILLRRCVDGADGALGGDEAAMKCGHAIYRNHALLAAVAQQHMLHVPLFAYCVFGGFAFLCSTIPPYDAANLVAADGSTLPRVGDAQHTHPVLPTPPPLVTELTRSLGEALRFDDGRLPREWRVYAGRDRRLYISQSHRLLPPVLPLRRTERATAATPASPTQSASSGAASLFAHMLCEHVRPDLFLRWPSSWPANECVGRPHTAPGATAPDAQGSAAPLSPSYAAGEWIRADGITTVAGTLGLQLPVAVGVPQVPVEQCSVCDGTMDADEVRWVVCTNPHKCCLACMHCYARLVLGHAAATAAEGREAPTDPLALTFPHTPRCGAAPRRAGSFLLEPSVSQLMHARGVNLRYLAYVLHRLPRSTRSAVEHWCHVELVARAAKHLLRQDLRGAATPADARVACEAFLLALLQPTGPVSERFWRTRIGPAVQSRFPGACEPFQLSVHALRLLAERVTALVGVTLSESSLSSLEHLSTCAHASPGDRRSSGGGHGSDTTDAFIEVAHIIPTTHVFACPAHGAAIGAAAEGAQTLLLQRLERLLLFWIGHSPRGADDAKQPFYLEEGQLLQLHAHPRKDAAAVLGAGG</sequence>
<feature type="compositionally biased region" description="Low complexity" evidence="1">
    <location>
        <begin position="155"/>
        <end position="169"/>
    </location>
</feature>
<dbReference type="GO" id="GO:0003743">
    <property type="term" value="F:translation initiation factor activity"/>
    <property type="evidence" value="ECO:0007669"/>
    <property type="project" value="UniProtKB-KW"/>
</dbReference>
<dbReference type="Proteomes" id="UP001430356">
    <property type="component" value="Unassembled WGS sequence"/>
</dbReference>
<dbReference type="PROSITE" id="PS51823">
    <property type="entry name" value="CLU"/>
    <property type="match status" value="1"/>
</dbReference>
<feature type="region of interest" description="Disordered" evidence="1">
    <location>
        <begin position="155"/>
        <end position="179"/>
    </location>
</feature>
<dbReference type="InterPro" id="IPR025697">
    <property type="entry name" value="CLU_dom"/>
</dbReference>
<dbReference type="AlphaFoldDB" id="A0AAW0F119"/>
<dbReference type="CDD" id="cd15466">
    <property type="entry name" value="CLU-central"/>
    <property type="match status" value="1"/>
</dbReference>
<dbReference type="PANTHER" id="PTHR12601">
    <property type="entry name" value="EUKARYOTIC TRANSLATION INITIATION FACTOR 3 SUBUNIT EIF-3"/>
    <property type="match status" value="1"/>
</dbReference>
<keyword evidence="3" id="KW-0648">Protein biosynthesis</keyword>
<feature type="compositionally biased region" description="Basic and acidic residues" evidence="1">
    <location>
        <begin position="1"/>
        <end position="16"/>
    </location>
</feature>
<name>A0AAW0F119_9TRYP</name>
<reference evidence="3 4" key="1">
    <citation type="journal article" date="2021" name="MBio">
        <title>A New Model Trypanosomatid, Novymonas esmeraldas: Genomic Perception of Its 'Candidatus Pandoraea novymonadis' Endosymbiont.</title>
        <authorList>
            <person name="Zakharova A."/>
            <person name="Saura A."/>
            <person name="Butenko A."/>
            <person name="Podesvova L."/>
            <person name="Warmusova S."/>
            <person name="Kostygov A.Y."/>
            <person name="Nenarokova A."/>
            <person name="Lukes J."/>
            <person name="Opperdoes F.R."/>
            <person name="Yurchenko V."/>
        </authorList>
    </citation>
    <scope>NUCLEOTIDE SEQUENCE [LARGE SCALE GENOMIC DNA]</scope>
    <source>
        <strain evidence="3 4">E262AT.01</strain>
    </source>
</reference>
<dbReference type="InterPro" id="IPR033646">
    <property type="entry name" value="CLU-central"/>
</dbReference>
<feature type="domain" description="Clu" evidence="2">
    <location>
        <begin position="189"/>
        <end position="452"/>
    </location>
</feature>
<evidence type="ECO:0000313" key="3">
    <source>
        <dbReference type="EMBL" id="KAK7199764.1"/>
    </source>
</evidence>
<evidence type="ECO:0000256" key="1">
    <source>
        <dbReference type="SAM" id="MobiDB-lite"/>
    </source>
</evidence>
<dbReference type="Pfam" id="PF12807">
    <property type="entry name" value="eIF3_p135"/>
    <property type="match status" value="1"/>
</dbReference>
<protein>
    <submittedName>
        <fullName evidence="3">Translation initiation factor eIF3 subunit 135</fullName>
    </submittedName>
</protein>
<evidence type="ECO:0000259" key="2">
    <source>
        <dbReference type="PROSITE" id="PS51823"/>
    </source>
</evidence>
<keyword evidence="4" id="KW-1185">Reference proteome</keyword>
<proteinExistence type="predicted"/>
<accession>A0AAW0F119</accession>
<dbReference type="EMBL" id="JAECZO010000001">
    <property type="protein sequence ID" value="KAK7199764.1"/>
    <property type="molecule type" value="Genomic_DNA"/>
</dbReference>
<evidence type="ECO:0000313" key="4">
    <source>
        <dbReference type="Proteomes" id="UP001430356"/>
    </source>
</evidence>
<keyword evidence="3" id="KW-0396">Initiation factor</keyword>
<feature type="compositionally biased region" description="Low complexity" evidence="1">
    <location>
        <begin position="54"/>
        <end position="70"/>
    </location>
</feature>